<protein>
    <submittedName>
        <fullName evidence="1">Minor tail protein</fullName>
    </submittedName>
</protein>
<proteinExistence type="predicted"/>
<sequence>MPRAYDRRQLVIDRNPLWSLMPQLPKLDHDAPTFYSLLIESIKNLTGIDLTSPETLVASISDLIVNAGLGLAQIAKLFGFIDVPKSVEQLAQWLQPHLFGQIPSWRLGNIPAAHIGNFNPELLDDPGFDNESTIAANPNFEWDGDVGRGTKKGSARTTADGTARDLRSNRFEVSAGQKISVRVFAFWEGLVYDADAGGPIRLSVTLYDGDTIITTKVVSSVSPVSEDAADWAMLAGEYQVPAGSTATHAAVTLSVGSEATAGSVWLDDGSARKVGLISQELVAGLQAAIQDRIDEFKSVVNKGWEALTGLPATVDKTVDDLKNALQNIPQANVKNLENALADAGQDIRDAIVQALGGTGTGHNAAAVIAALQNIPQHVVHGLEDELADAGDAIADVFDDVRNTWKNFWNGIFKTPNDNTPRSAAEVETAAQSISSRIDSVQLSSETLASTILRPRTTPLYVSKWPQDDVSFPIFDIDGTTAPQLGRLVLIPVTATSDREFQSLKFGLASTSMTSCYVGVYTQDTATGECQLLSNLGDVKGSLSSAYAQQSVDLPEPISATKGQTFLVGILQVGGTAAGLHRNSNITEFSDFPTSYPRYFGNIVNLGGLTALPTTIAGDAISPTTRYWAALGYGASPPLPPGVYYSDNFNRSSLGSNWLKMAGASLSLSGNELRIGTGFTNTDGWIIYTQKFTSRNQMVKARAGSTMGSATTPSLYLVLRQKYGQAVYAACTGVSANTEVSGIIYTKTDWGSSTAPGVSRGEQVQQIGHGIRPGDTFAFSAAGNAYQLYYNDILIRQWVDSGGAYPVDDLNNGGGLGVGANSIYTAGTADDFEMFDI</sequence>
<dbReference type="KEGG" id="vg:26639268"/>
<reference evidence="1 2" key="1">
    <citation type="submission" date="2014-10" db="EMBL/GenBank/DDBJ databases">
        <authorList>
            <person name="Franco-Moreira L.J."/>
            <person name="Acosta-Bonilla D."/>
            <person name="Alvarado-Vega D.L."/>
            <person name="Berrios-Pagan L.R."/>
            <person name="Burgos-Santana G."/>
            <person name="Collazo-Rodriguez B.J."/>
            <person name="Cordero-Bernard G."/>
            <person name="Cotto-Rosario A."/>
            <person name="Dominguez-Rodriguez E."/>
            <person name="Figueroa-Negron P."/>
            <person name="Huertas-de-Jesus N.A."/>
            <person name="Leon-Rivera A."/>
            <person name="Llavona-Cartagena I.G."/>
            <person name="Machin-Rivera R."/>
            <person name="Maldonado-Rodriguez J.M."/>
            <person name="Maldonado-Vazquez N."/>
            <person name="Melendez-Rodriguez N."/>
            <person name="Merced-Carire N.D."/>
            <person name="Mora-Marrero P.M."/>
            <person name="Negron-Cruz N."/>
            <person name="Nieves-Mendez L."/>
            <person name="Pereira-Torres T.N."/>
            <person name="Perez-Otero J."/>
            <person name="Ramos-Gonzalez J."/>
            <person name="Ramos-Rivera M."/>
            <person name="Reyes-Aponte A.J."/>
            <person name="Rivera-Burgos M."/>
            <person name="Rodriguez-Arriaga L."/>
            <person name="Sanchez-Collazo M."/>
            <person name="Soto-Diaz O.R."/>
            <person name="Suarez-Marquez A.M."/>
            <person name="Velazquez-Fernandez A.L."/>
            <person name="Vives-Matos I."/>
            <person name="Rubin M.R."/>
            <person name="Vazquez E."/>
            <person name="Wang X."/>
            <person name="Crowell R."/>
            <person name="Bostrom M.A."/>
            <person name="Burke M."/>
            <person name="Wright G.M."/>
            <person name="Gregory S.G."/>
            <person name="Colman S.D."/>
            <person name="Anders K.R."/>
            <person name="Braun M.A."/>
            <person name="Delesalle V.A."/>
            <person name="Hughes L.E."/>
            <person name="Ware V.C."/>
            <person name="Bradley K.W."/>
            <person name="Barker L.P."/>
            <person name="Asai D.J."/>
            <person name="Bowman C.A."/>
            <person name="Russell D.A."/>
            <person name="Pope W.H."/>
            <person name="Jacobs-Sera D."/>
            <person name="Hendrix R.W."/>
            <person name="Hatfull G.F."/>
        </authorList>
    </citation>
    <scope>NUCLEOTIDE SEQUENCE [LARGE SCALE GENOMIC DNA]</scope>
</reference>
<gene>
    <name evidence="1" type="ORF">PBI_KRATIO_24</name>
</gene>
<dbReference type="Proteomes" id="UP000032126">
    <property type="component" value="Segment"/>
</dbReference>
<keyword evidence="2" id="KW-1185">Reference proteome</keyword>
<organism evidence="1 2">
    <name type="scientific">Mycobacterium phage Kratio</name>
    <dbReference type="NCBI Taxonomy" id="1606763"/>
    <lineage>
        <taxon>Viruses</taxon>
        <taxon>Duplodnaviria</taxon>
        <taxon>Heunggongvirae</taxon>
        <taxon>Uroviricota</taxon>
        <taxon>Caudoviricetes</taxon>
        <taxon>Weiservirinae</taxon>
        <taxon>Kratiovirus</taxon>
        <taxon>Kratiovirus kratio</taxon>
    </lineage>
</organism>
<evidence type="ECO:0000313" key="2">
    <source>
        <dbReference type="Proteomes" id="UP000032126"/>
    </source>
</evidence>
<accession>A0A0C5AIE5</accession>
<dbReference type="RefSeq" id="YP_009212770.1">
    <property type="nucleotide sequence ID" value="NC_028947.1"/>
</dbReference>
<evidence type="ECO:0000313" key="1">
    <source>
        <dbReference type="EMBL" id="AJK27353.1"/>
    </source>
</evidence>
<dbReference type="Gene3D" id="2.60.120.260">
    <property type="entry name" value="Galactose-binding domain-like"/>
    <property type="match status" value="1"/>
</dbReference>
<dbReference type="OrthoDB" id="2552at10239"/>
<name>A0A0C5AIE5_9CAUD</name>
<dbReference type="EMBL" id="KM923971">
    <property type="protein sequence ID" value="AJK27353.1"/>
    <property type="molecule type" value="Genomic_DNA"/>
</dbReference>
<dbReference type="GeneID" id="26639268"/>